<comment type="subunit">
    <text evidence="3">Monomer.</text>
</comment>
<dbReference type="RefSeq" id="WP_005005095.1">
    <property type="nucleotide sequence ID" value="NZ_CH672427.1"/>
</dbReference>
<dbReference type="HOGENOM" id="CLU_092816_2_1_6"/>
<evidence type="ECO:0000256" key="7">
    <source>
        <dbReference type="ARBA" id="ARBA00022927"/>
    </source>
</evidence>
<dbReference type="Proteomes" id="UP000003374">
    <property type="component" value="Unassembled WGS sequence"/>
</dbReference>
<accession>A4BMQ6</accession>
<keyword evidence="6 13" id="KW-0732">Signal</keyword>
<evidence type="ECO:0000256" key="11">
    <source>
        <dbReference type="ARBA" id="ARBA00023237"/>
    </source>
</evidence>
<evidence type="ECO:0000313" key="15">
    <source>
        <dbReference type="Proteomes" id="UP000003374"/>
    </source>
</evidence>
<keyword evidence="10" id="KW-0143">Chaperone</keyword>
<evidence type="ECO:0000256" key="1">
    <source>
        <dbReference type="ARBA" id="ARBA00004459"/>
    </source>
</evidence>
<dbReference type="GO" id="GO:0015031">
    <property type="term" value="P:protein transport"/>
    <property type="evidence" value="ECO:0007669"/>
    <property type="project" value="UniProtKB-KW"/>
</dbReference>
<evidence type="ECO:0000313" key="14">
    <source>
        <dbReference type="EMBL" id="EAR23594.1"/>
    </source>
</evidence>
<evidence type="ECO:0000256" key="2">
    <source>
        <dbReference type="ARBA" id="ARBA00009696"/>
    </source>
</evidence>
<dbReference type="EMBL" id="AAOF01000001">
    <property type="protein sequence ID" value="EAR23594.1"/>
    <property type="molecule type" value="Genomic_DNA"/>
</dbReference>
<dbReference type="CDD" id="cd16326">
    <property type="entry name" value="LolB"/>
    <property type="match status" value="1"/>
</dbReference>
<dbReference type="InterPro" id="IPR004565">
    <property type="entry name" value="OM_lipoprot_LolB"/>
</dbReference>
<evidence type="ECO:0000256" key="5">
    <source>
        <dbReference type="ARBA" id="ARBA00022448"/>
    </source>
</evidence>
<evidence type="ECO:0000256" key="3">
    <source>
        <dbReference type="ARBA" id="ARBA00011245"/>
    </source>
</evidence>
<dbReference type="GO" id="GO:0009279">
    <property type="term" value="C:cell outer membrane"/>
    <property type="evidence" value="ECO:0007669"/>
    <property type="project" value="UniProtKB-SubCell"/>
</dbReference>
<evidence type="ECO:0000256" key="13">
    <source>
        <dbReference type="SAM" id="SignalP"/>
    </source>
</evidence>
<dbReference type="Gene3D" id="2.50.20.10">
    <property type="entry name" value="Lipoprotein localisation LolA/LolB/LppX"/>
    <property type="match status" value="1"/>
</dbReference>
<evidence type="ECO:0000256" key="12">
    <source>
        <dbReference type="ARBA" id="ARBA00023288"/>
    </source>
</evidence>
<keyword evidence="15" id="KW-1185">Reference proteome</keyword>
<comment type="subcellular location">
    <subcellularLocation>
        <location evidence="1">Cell outer membrane</location>
        <topology evidence="1">Lipid-anchor</topology>
    </subcellularLocation>
</comment>
<dbReference type="PROSITE" id="PS51257">
    <property type="entry name" value="PROKAR_LIPOPROTEIN"/>
    <property type="match status" value="1"/>
</dbReference>
<comment type="similarity">
    <text evidence="2">Belongs to the LolB family.</text>
</comment>
<feature type="signal peptide" evidence="13">
    <location>
        <begin position="1"/>
        <end position="18"/>
    </location>
</feature>
<keyword evidence="5" id="KW-0813">Transport</keyword>
<proteinExistence type="inferred from homology"/>
<dbReference type="Pfam" id="PF03550">
    <property type="entry name" value="LolB"/>
    <property type="match status" value="1"/>
</dbReference>
<reference evidence="14 15" key="1">
    <citation type="submission" date="2006-02" db="EMBL/GenBank/DDBJ databases">
        <authorList>
            <person name="Waterbury J."/>
            <person name="Ferriera S."/>
            <person name="Johnson J."/>
            <person name="Kravitz S."/>
            <person name="Halpern A."/>
            <person name="Remington K."/>
            <person name="Beeson K."/>
            <person name="Tran B."/>
            <person name="Rogers Y.-H."/>
            <person name="Friedman R."/>
            <person name="Venter J.C."/>
        </authorList>
    </citation>
    <scope>NUCLEOTIDE SEQUENCE [LARGE SCALE GENOMIC DNA]</scope>
    <source>
        <strain evidence="14 15">Nb-231</strain>
    </source>
</reference>
<keyword evidence="8" id="KW-0472">Membrane</keyword>
<keyword evidence="9" id="KW-0564">Palmitate</keyword>
<keyword evidence="11" id="KW-0998">Cell outer membrane</keyword>
<keyword evidence="7" id="KW-0653">Protein transport</keyword>
<keyword evidence="12 14" id="KW-0449">Lipoprotein</keyword>
<organism evidence="14 15">
    <name type="scientific">Nitrococcus mobilis Nb-231</name>
    <dbReference type="NCBI Taxonomy" id="314278"/>
    <lineage>
        <taxon>Bacteria</taxon>
        <taxon>Pseudomonadati</taxon>
        <taxon>Pseudomonadota</taxon>
        <taxon>Gammaproteobacteria</taxon>
        <taxon>Chromatiales</taxon>
        <taxon>Ectothiorhodospiraceae</taxon>
        <taxon>Nitrococcus</taxon>
    </lineage>
</organism>
<dbReference type="SUPFAM" id="SSF89392">
    <property type="entry name" value="Prokaryotic lipoproteins and lipoprotein localization factors"/>
    <property type="match status" value="1"/>
</dbReference>
<evidence type="ECO:0000256" key="10">
    <source>
        <dbReference type="ARBA" id="ARBA00023186"/>
    </source>
</evidence>
<protein>
    <recommendedName>
        <fullName evidence="4">Outer-membrane lipoprotein LolB</fullName>
    </recommendedName>
</protein>
<gene>
    <name evidence="14" type="primary">lolB</name>
    <name evidence="14" type="ORF">NB231_17278</name>
</gene>
<evidence type="ECO:0000256" key="8">
    <source>
        <dbReference type="ARBA" id="ARBA00023136"/>
    </source>
</evidence>
<dbReference type="STRING" id="314278.NB231_17278"/>
<name>A4BMQ6_9GAMM</name>
<dbReference type="OrthoDB" id="9797618at2"/>
<dbReference type="AlphaFoldDB" id="A4BMQ6"/>
<dbReference type="NCBIfam" id="TIGR00548">
    <property type="entry name" value="lolB"/>
    <property type="match status" value="1"/>
</dbReference>
<evidence type="ECO:0000256" key="4">
    <source>
        <dbReference type="ARBA" id="ARBA00016202"/>
    </source>
</evidence>
<evidence type="ECO:0000256" key="6">
    <source>
        <dbReference type="ARBA" id="ARBA00022729"/>
    </source>
</evidence>
<dbReference type="InterPro" id="IPR029046">
    <property type="entry name" value="LolA/LolB/LppX"/>
</dbReference>
<comment type="caution">
    <text evidence="14">The sequence shown here is derived from an EMBL/GenBank/DDBJ whole genome shotgun (WGS) entry which is preliminary data.</text>
</comment>
<evidence type="ECO:0000256" key="9">
    <source>
        <dbReference type="ARBA" id="ARBA00023139"/>
    </source>
</evidence>
<dbReference type="eggNOG" id="COG3017">
    <property type="taxonomic scope" value="Bacteria"/>
</dbReference>
<feature type="chain" id="PRO_5002666658" description="Outer-membrane lipoprotein LolB" evidence="13">
    <location>
        <begin position="19"/>
        <end position="201"/>
    </location>
</feature>
<sequence length="201" mass="22285">MRRLVGICFIGFVLAGCAVQPPAPEAAEAARLAAFTNRQLRISNLSNWTFAGRAAIRTARDGGSVAVYWRELDGHYRIDLIAPFGAGSARLTGDAQRVRLQTSRGVSAVARSARDLLNRYMGYDLPVAALRYWLRGILAPGAVEMRALDRQGRLASLRQQGWRIEFRDYGHFSGVDLPTALQLSRDQVEVNLVIRDWELSA</sequence>